<evidence type="ECO:0008006" key="5">
    <source>
        <dbReference type="Google" id="ProtNLM"/>
    </source>
</evidence>
<feature type="compositionally biased region" description="Low complexity" evidence="2">
    <location>
        <begin position="65"/>
        <end position="75"/>
    </location>
</feature>
<name>A0A433D9J9_9FUNG</name>
<keyword evidence="1" id="KW-0175">Coiled coil</keyword>
<keyword evidence="4" id="KW-1185">Reference proteome</keyword>
<feature type="region of interest" description="Disordered" evidence="2">
    <location>
        <begin position="56"/>
        <end position="75"/>
    </location>
</feature>
<protein>
    <recommendedName>
        <fullName evidence="5">PD-(D/E)XK endonuclease-like domain-containing protein</fullName>
    </recommendedName>
</protein>
<gene>
    <name evidence="3" type="ORF">BC936DRAFT_145649</name>
</gene>
<evidence type="ECO:0000313" key="3">
    <source>
        <dbReference type="EMBL" id="RUP47523.1"/>
    </source>
</evidence>
<dbReference type="AlphaFoldDB" id="A0A433D9J9"/>
<comment type="caution">
    <text evidence="3">The sequence shown here is derived from an EMBL/GenBank/DDBJ whole genome shotgun (WGS) entry which is preliminary data.</text>
</comment>
<organism evidence="3 4">
    <name type="scientific">Jimgerdemannia flammicorona</name>
    <dbReference type="NCBI Taxonomy" id="994334"/>
    <lineage>
        <taxon>Eukaryota</taxon>
        <taxon>Fungi</taxon>
        <taxon>Fungi incertae sedis</taxon>
        <taxon>Mucoromycota</taxon>
        <taxon>Mucoromycotina</taxon>
        <taxon>Endogonomycetes</taxon>
        <taxon>Endogonales</taxon>
        <taxon>Endogonaceae</taxon>
        <taxon>Jimgerdemannia</taxon>
    </lineage>
</organism>
<accession>A0A433D9J9</accession>
<dbReference type="Gene3D" id="3.90.320.10">
    <property type="match status" value="1"/>
</dbReference>
<proteinExistence type="predicted"/>
<feature type="coiled-coil region" evidence="1">
    <location>
        <begin position="297"/>
        <end position="327"/>
    </location>
</feature>
<reference evidence="3 4" key="1">
    <citation type="journal article" date="2018" name="New Phytol.">
        <title>Phylogenomics of Endogonaceae and evolution of mycorrhizas within Mucoromycota.</title>
        <authorList>
            <person name="Chang Y."/>
            <person name="Desiro A."/>
            <person name="Na H."/>
            <person name="Sandor L."/>
            <person name="Lipzen A."/>
            <person name="Clum A."/>
            <person name="Barry K."/>
            <person name="Grigoriev I.V."/>
            <person name="Martin F.M."/>
            <person name="Stajich J.E."/>
            <person name="Smith M.E."/>
            <person name="Bonito G."/>
            <person name="Spatafora J.W."/>
        </authorList>
    </citation>
    <scope>NUCLEOTIDE SEQUENCE [LARGE SCALE GENOMIC DNA]</scope>
    <source>
        <strain evidence="3 4">GMNB39</strain>
    </source>
</reference>
<dbReference type="Proteomes" id="UP000268093">
    <property type="component" value="Unassembled WGS sequence"/>
</dbReference>
<evidence type="ECO:0000256" key="1">
    <source>
        <dbReference type="SAM" id="Coils"/>
    </source>
</evidence>
<dbReference type="OrthoDB" id="6513042at2759"/>
<evidence type="ECO:0000256" key="2">
    <source>
        <dbReference type="SAM" id="MobiDB-lite"/>
    </source>
</evidence>
<dbReference type="InterPro" id="IPR011604">
    <property type="entry name" value="PDDEXK-like_dom_sf"/>
</dbReference>
<evidence type="ECO:0000313" key="4">
    <source>
        <dbReference type="Proteomes" id="UP000268093"/>
    </source>
</evidence>
<sequence length="943" mass="107034">MADQVYIRSLRSIQVIPCEVLTVYHIQTIQLPAFSVSQLAQTYHFNCDKLIRLSGQPKASKPSQTAAPSKTNTNANANATKNAFVDAHKRRGDRFEAVLKNRMSLLHDCTDTPANEARNVLRNAEAGQTLYQLRCHVPEEFYKELGVEGSYVLKTFVPDFIIVKSDTEGNTRKKVLFITDAKSSKATNISHQFQVAAYAFLLGYIVRDIRSLEIENMGGIWLPDSPAEPRTFRLDFLLPKIEHFFRFQLPNVLAQPKPRWLFNTKCRGCEYVDMCRQEAYETIGRVPYLSDAKVEGLEEVDLEALQKEKEVEDVEDLGKILENLELEDGEQKRRIKRLLKIRKSTKSSPYLEAYATHKAQVSYSSHSGASYDCHTFIGSPTASFPTETDDDLFITMSLDPLYLQPFGYAITLYNGNTQTRSYSHSIPKDIMPPILAFTNLMEHFVTSLENTFTHLAATRSRACIFVFSDTEKSLIQASLIRYVSIDIANLGLTNKAMQCLLSLFEGAQLLTTEQALPDLTSALEESQLPRIFPRMVLLEHAVKDNIALGVPGFYRFEDLFEWMVEPMATSSEAEIVPEKHDGYRRDITRLDNSQIYEQWMARSTEKEINDLHVSRNEITQLVLRSFRSLAARYSSATNTPLNAIFLFSPPLFAFSSTRKFKSTSLAKLYFFKQYEAVTSCEQMRQNRFLGLTGEDEDNLGGIRLRFEKYEEIESPVLKKKSLVGRFTLVARGDGSAPPDVLEPTSMSNYILVDDSVEGALQAIRFPDILFRKAFRDFPITTVNIHSIDPENQSIILKGYFARLKPRREATYRLYERYIDFNLDKVLDTLVEIDRVADTSMFLRLLEDPNAWGMQLLEDTTDALRATALNLRDEFGMSPSQKDISAEAIKKRMQIIWGLRQDALPRSLPGLVPDAPPARGPAAQVQAAVHWPHSVHACGDYKSA</sequence>
<dbReference type="EMBL" id="RBNI01004415">
    <property type="protein sequence ID" value="RUP47523.1"/>
    <property type="molecule type" value="Genomic_DNA"/>
</dbReference>